<dbReference type="GO" id="GO:0032259">
    <property type="term" value="P:methylation"/>
    <property type="evidence" value="ECO:0007669"/>
    <property type="project" value="UniProtKB-KW"/>
</dbReference>
<evidence type="ECO:0000256" key="1">
    <source>
        <dbReference type="ARBA" id="ARBA00022603"/>
    </source>
</evidence>
<organism evidence="5">
    <name type="scientific">Candidatus Tenderia electrophaga</name>
    <dbReference type="NCBI Taxonomy" id="1748243"/>
    <lineage>
        <taxon>Bacteria</taxon>
        <taxon>Pseudomonadati</taxon>
        <taxon>Pseudomonadota</taxon>
        <taxon>Gammaproteobacteria</taxon>
        <taxon>Candidatus Tenderiales</taxon>
        <taxon>Candidatus Tenderiaceae</taxon>
        <taxon>Candidatus Tenderia</taxon>
    </lineage>
</organism>
<dbReference type="PROSITE" id="PS51683">
    <property type="entry name" value="SAM_OMT_II"/>
    <property type="match status" value="1"/>
</dbReference>
<dbReference type="EMBL" id="DRNF01000115">
    <property type="protein sequence ID" value="HHJ80354.1"/>
    <property type="molecule type" value="Genomic_DNA"/>
</dbReference>
<keyword evidence="2" id="KW-0808">Transferase</keyword>
<dbReference type="InterPro" id="IPR029063">
    <property type="entry name" value="SAM-dependent_MTases_sf"/>
</dbReference>
<proteinExistence type="predicted"/>
<dbReference type="Proteomes" id="UP000885832">
    <property type="component" value="Unassembled WGS sequence"/>
</dbReference>
<name>A0A832J2X8_9GAMM</name>
<dbReference type="Gene3D" id="3.40.50.150">
    <property type="entry name" value="Vaccinia Virus protein VP39"/>
    <property type="match status" value="1"/>
</dbReference>
<comment type="caution">
    <text evidence="5">The sequence shown here is derived from an EMBL/GenBank/DDBJ whole genome shotgun (WGS) entry which is preliminary data.</text>
</comment>
<keyword evidence="1" id="KW-0489">Methyltransferase</keyword>
<dbReference type="InterPro" id="IPR016461">
    <property type="entry name" value="COMT-like"/>
</dbReference>
<feature type="domain" description="O-methyltransferase C-terminal" evidence="4">
    <location>
        <begin position="9"/>
        <end position="125"/>
    </location>
</feature>
<protein>
    <recommendedName>
        <fullName evidence="4">O-methyltransferase C-terminal domain-containing protein</fullName>
    </recommendedName>
</protein>
<dbReference type="GO" id="GO:0008171">
    <property type="term" value="F:O-methyltransferase activity"/>
    <property type="evidence" value="ECO:0007669"/>
    <property type="project" value="InterPro"/>
</dbReference>
<accession>A0A832J2X8</accession>
<gene>
    <name evidence="5" type="ORF">ENJ65_01835</name>
</gene>
<dbReference type="InterPro" id="IPR001077">
    <property type="entry name" value="COMT_C"/>
</dbReference>
<evidence type="ECO:0000256" key="2">
    <source>
        <dbReference type="ARBA" id="ARBA00022679"/>
    </source>
</evidence>
<dbReference type="Pfam" id="PF00891">
    <property type="entry name" value="Methyltransf_2"/>
    <property type="match status" value="1"/>
</dbReference>
<keyword evidence="3" id="KW-0949">S-adenosyl-L-methionine</keyword>
<feature type="non-terminal residue" evidence="5">
    <location>
        <position position="1"/>
    </location>
</feature>
<evidence type="ECO:0000313" key="5">
    <source>
        <dbReference type="EMBL" id="HHJ80354.1"/>
    </source>
</evidence>
<evidence type="ECO:0000259" key="4">
    <source>
        <dbReference type="Pfam" id="PF00891"/>
    </source>
</evidence>
<dbReference type="AlphaFoldDB" id="A0A832J2X8"/>
<evidence type="ECO:0000256" key="3">
    <source>
        <dbReference type="ARBA" id="ARBA00022691"/>
    </source>
</evidence>
<sequence length="147" mass="16259">NAIAMDREQNLKIAKSIVDQYGMQDRVELRPGDYNTDSLGQGNDAMLLSSMTNQESPENIKKLLQKCYDSMNSDGVIMIQEQLLHADKKGPQLAALIGVNQIINTVGGSSYSTAEMEDILREVGFVDIKSEQMSPPSPFIMVSGYKR</sequence>
<dbReference type="SUPFAM" id="SSF53335">
    <property type="entry name" value="S-adenosyl-L-methionine-dependent methyltransferases"/>
    <property type="match status" value="1"/>
</dbReference>
<reference evidence="5" key="1">
    <citation type="journal article" date="2020" name="mSystems">
        <title>Genome- and Community-Level Interaction Insights into Carbon Utilization and Element Cycling Functions of Hydrothermarchaeota in Hydrothermal Sediment.</title>
        <authorList>
            <person name="Zhou Z."/>
            <person name="Liu Y."/>
            <person name="Xu W."/>
            <person name="Pan J."/>
            <person name="Luo Z.H."/>
            <person name="Li M."/>
        </authorList>
    </citation>
    <scope>NUCLEOTIDE SEQUENCE [LARGE SCALE GENOMIC DNA]</scope>
    <source>
        <strain evidence="5">HyVt-505</strain>
    </source>
</reference>